<accession>A0ABU6S711</accession>
<dbReference type="Pfam" id="PF14309">
    <property type="entry name" value="DUF4378"/>
    <property type="match status" value="1"/>
</dbReference>
<dbReference type="Proteomes" id="UP001341840">
    <property type="component" value="Unassembled WGS sequence"/>
</dbReference>
<comment type="caution">
    <text evidence="3">The sequence shown here is derived from an EMBL/GenBank/DDBJ whole genome shotgun (WGS) entry which is preliminary data.</text>
</comment>
<evidence type="ECO:0000259" key="2">
    <source>
        <dbReference type="Pfam" id="PF14309"/>
    </source>
</evidence>
<gene>
    <name evidence="3" type="ORF">PIB30_014360</name>
</gene>
<organism evidence="3 4">
    <name type="scientific">Stylosanthes scabra</name>
    <dbReference type="NCBI Taxonomy" id="79078"/>
    <lineage>
        <taxon>Eukaryota</taxon>
        <taxon>Viridiplantae</taxon>
        <taxon>Streptophyta</taxon>
        <taxon>Embryophyta</taxon>
        <taxon>Tracheophyta</taxon>
        <taxon>Spermatophyta</taxon>
        <taxon>Magnoliopsida</taxon>
        <taxon>eudicotyledons</taxon>
        <taxon>Gunneridae</taxon>
        <taxon>Pentapetalae</taxon>
        <taxon>rosids</taxon>
        <taxon>fabids</taxon>
        <taxon>Fabales</taxon>
        <taxon>Fabaceae</taxon>
        <taxon>Papilionoideae</taxon>
        <taxon>50 kb inversion clade</taxon>
        <taxon>dalbergioids sensu lato</taxon>
        <taxon>Dalbergieae</taxon>
        <taxon>Pterocarpus clade</taxon>
        <taxon>Stylosanthes</taxon>
    </lineage>
</organism>
<feature type="domain" description="DUF4378" evidence="2">
    <location>
        <begin position="118"/>
        <end position="190"/>
    </location>
</feature>
<name>A0ABU6S711_9FABA</name>
<feature type="region of interest" description="Disordered" evidence="1">
    <location>
        <begin position="46"/>
        <end position="85"/>
    </location>
</feature>
<evidence type="ECO:0000256" key="1">
    <source>
        <dbReference type="SAM" id="MobiDB-lite"/>
    </source>
</evidence>
<protein>
    <recommendedName>
        <fullName evidence="2">DUF4378 domain-containing protein</fullName>
    </recommendedName>
</protein>
<proteinExistence type="predicted"/>
<evidence type="ECO:0000313" key="3">
    <source>
        <dbReference type="EMBL" id="MED6131914.1"/>
    </source>
</evidence>
<feature type="region of interest" description="Disordered" evidence="1">
    <location>
        <begin position="1"/>
        <end position="31"/>
    </location>
</feature>
<dbReference type="PANTHER" id="PTHR37751">
    <property type="entry name" value="LOW PROTEIN: M-PHASE INDUCER PHOSPHATASE-LIKE PROTEIN"/>
    <property type="match status" value="1"/>
</dbReference>
<dbReference type="EMBL" id="JASCZI010060453">
    <property type="protein sequence ID" value="MED6131914.1"/>
    <property type="molecule type" value="Genomic_DNA"/>
</dbReference>
<dbReference type="PANTHER" id="PTHR37751:SF1">
    <property type="entry name" value="LOW PROTEIN: M-PHASE INDUCER PHOSPHATASE-LIKE PROTEIN"/>
    <property type="match status" value="1"/>
</dbReference>
<keyword evidence="4" id="KW-1185">Reference proteome</keyword>
<evidence type="ECO:0000313" key="4">
    <source>
        <dbReference type="Proteomes" id="UP001341840"/>
    </source>
</evidence>
<dbReference type="InterPro" id="IPR025486">
    <property type="entry name" value="DUF4378"/>
</dbReference>
<sequence length="223" mass="25720">MSLPSPLNPQTGTPSSNIPPPIPPSNDVMTITLSSSPHFLKKEHTKLHPFPSNTAPKIQTSTLQSSPPSHSHSLTTSSTSQTTTMTHNRLHPVNMRENTFFHELHEVGKAVLPHIQYQWFILSHPLDPSLFHYLKHHHPSSYSQKGCIFMQSIISQLDPCCNRILLLDLVDELLSEILARSRLEQGLLVERIYVEEGWELPRCEVRVSRKYRWAERWRKWRGR</sequence>
<reference evidence="3 4" key="1">
    <citation type="journal article" date="2023" name="Plants (Basel)">
        <title>Bridging the Gap: Combining Genomics and Transcriptomics Approaches to Understand Stylosanthes scabra, an Orphan Legume from the Brazilian Caatinga.</title>
        <authorList>
            <person name="Ferreira-Neto J.R.C."/>
            <person name="da Silva M.D."/>
            <person name="Binneck E."/>
            <person name="de Melo N.F."/>
            <person name="da Silva R.H."/>
            <person name="de Melo A.L.T.M."/>
            <person name="Pandolfi V."/>
            <person name="Bustamante F.O."/>
            <person name="Brasileiro-Vidal A.C."/>
            <person name="Benko-Iseppon A.M."/>
        </authorList>
    </citation>
    <scope>NUCLEOTIDE SEQUENCE [LARGE SCALE GENOMIC DNA]</scope>
    <source>
        <tissue evidence="3">Leaves</tissue>
    </source>
</reference>
<feature type="compositionally biased region" description="Low complexity" evidence="1">
    <location>
        <begin position="60"/>
        <end position="84"/>
    </location>
</feature>